<comment type="caution">
    <text evidence="2">The sequence shown here is derived from an EMBL/GenBank/DDBJ whole genome shotgun (WGS) entry which is preliminary data.</text>
</comment>
<feature type="non-terminal residue" evidence="2">
    <location>
        <position position="1"/>
    </location>
</feature>
<evidence type="ECO:0000256" key="1">
    <source>
        <dbReference type="SAM" id="MobiDB-lite"/>
    </source>
</evidence>
<evidence type="ECO:0000313" key="3">
    <source>
        <dbReference type="Proteomes" id="UP000257109"/>
    </source>
</evidence>
<dbReference type="AlphaFoldDB" id="A0A371E064"/>
<sequence>MDEIRARAEKHIEVVEDRANRLEVERQPRVANHTQPPLKGENKYPAKLKDYPLALTPLRKKKTQILCKIYHTNLLKYPKEAKGRETQEGPRREEKQRETSRSPQRRDTRHRGVIRTIFRGGSGAGGKRSRKRKINNILVIREKANTTPTPVIAFGKKDMWSEPPRHDEPMVISIVVAEYKVGRVLIDQGSSANILYWSMYKKLGLKLADMKPYMWKLYGFASD</sequence>
<accession>A0A371E064</accession>
<protein>
    <recommendedName>
        <fullName evidence="4">Reverse transcriptase/retrotransposon-derived protein RNase H-like domain-containing protein</fullName>
    </recommendedName>
</protein>
<name>A0A371E064_MUCPR</name>
<dbReference type="EMBL" id="QJKJ01017792">
    <property type="protein sequence ID" value="RDX58138.1"/>
    <property type="molecule type" value="Genomic_DNA"/>
</dbReference>
<feature type="compositionally biased region" description="Basic and acidic residues" evidence="1">
    <location>
        <begin position="78"/>
        <end position="106"/>
    </location>
</feature>
<dbReference type="OrthoDB" id="2919534at2759"/>
<dbReference type="Proteomes" id="UP000257109">
    <property type="component" value="Unassembled WGS sequence"/>
</dbReference>
<feature type="region of interest" description="Disordered" evidence="1">
    <location>
        <begin position="78"/>
        <end position="111"/>
    </location>
</feature>
<reference evidence="2" key="1">
    <citation type="submission" date="2018-05" db="EMBL/GenBank/DDBJ databases">
        <title>Draft genome of Mucuna pruriens seed.</title>
        <authorList>
            <person name="Nnadi N.E."/>
            <person name="Vos R."/>
            <person name="Hasami M.H."/>
            <person name="Devisetty U.K."/>
            <person name="Aguiy J.C."/>
        </authorList>
    </citation>
    <scope>NUCLEOTIDE SEQUENCE [LARGE SCALE GENOMIC DNA]</scope>
    <source>
        <strain evidence="2">JCA_2017</strain>
    </source>
</reference>
<evidence type="ECO:0000313" key="2">
    <source>
        <dbReference type="EMBL" id="RDX58138.1"/>
    </source>
</evidence>
<organism evidence="2 3">
    <name type="scientific">Mucuna pruriens</name>
    <name type="common">Velvet bean</name>
    <name type="synonym">Dolichos pruriens</name>
    <dbReference type="NCBI Taxonomy" id="157652"/>
    <lineage>
        <taxon>Eukaryota</taxon>
        <taxon>Viridiplantae</taxon>
        <taxon>Streptophyta</taxon>
        <taxon>Embryophyta</taxon>
        <taxon>Tracheophyta</taxon>
        <taxon>Spermatophyta</taxon>
        <taxon>Magnoliopsida</taxon>
        <taxon>eudicotyledons</taxon>
        <taxon>Gunneridae</taxon>
        <taxon>Pentapetalae</taxon>
        <taxon>rosids</taxon>
        <taxon>fabids</taxon>
        <taxon>Fabales</taxon>
        <taxon>Fabaceae</taxon>
        <taxon>Papilionoideae</taxon>
        <taxon>50 kb inversion clade</taxon>
        <taxon>NPAAA clade</taxon>
        <taxon>indigoferoid/millettioid clade</taxon>
        <taxon>Phaseoleae</taxon>
        <taxon>Mucuna</taxon>
    </lineage>
</organism>
<evidence type="ECO:0008006" key="4">
    <source>
        <dbReference type="Google" id="ProtNLM"/>
    </source>
</evidence>
<proteinExistence type="predicted"/>
<keyword evidence="3" id="KW-1185">Reference proteome</keyword>
<gene>
    <name evidence="2" type="ORF">CR513_62566</name>
</gene>